<reference evidence="1" key="1">
    <citation type="submission" date="2019-11" db="EMBL/GenBank/DDBJ databases">
        <authorList>
            <person name="Feng L."/>
        </authorList>
    </citation>
    <scope>NUCLEOTIDE SEQUENCE</scope>
    <source>
        <strain evidence="1">CUreolyticusLFYP111</strain>
    </source>
</reference>
<protein>
    <submittedName>
        <fullName evidence="1">Uncharacterized protein</fullName>
    </submittedName>
</protein>
<organism evidence="1">
    <name type="scientific">Campylobacter ureolyticus</name>
    <dbReference type="NCBI Taxonomy" id="827"/>
    <lineage>
        <taxon>Bacteria</taxon>
        <taxon>Pseudomonadati</taxon>
        <taxon>Campylobacterota</taxon>
        <taxon>Epsilonproteobacteria</taxon>
        <taxon>Campylobacterales</taxon>
        <taxon>Campylobacteraceae</taxon>
        <taxon>Campylobacter</taxon>
    </lineage>
</organism>
<sequence length="31" mass="3658">MKNEVIHLDTIVVRPDYDDNETKKMQIVIIS</sequence>
<dbReference type="AlphaFoldDB" id="A0A6N2QX47"/>
<dbReference type="EMBL" id="CACRSK010000001">
    <property type="protein sequence ID" value="VYS72589.1"/>
    <property type="molecule type" value="Genomic_DNA"/>
</dbReference>
<name>A0A6N2QX47_9BACT</name>
<gene>
    <name evidence="1" type="ORF">CULFYP111_00041</name>
</gene>
<evidence type="ECO:0000313" key="1">
    <source>
        <dbReference type="EMBL" id="VYS72589.1"/>
    </source>
</evidence>
<proteinExistence type="predicted"/>
<accession>A0A6N2QX47</accession>